<dbReference type="GO" id="GO:0012505">
    <property type="term" value="C:endomembrane system"/>
    <property type="evidence" value="ECO:0007669"/>
    <property type="project" value="UniProtKB-SubCell"/>
</dbReference>
<gene>
    <name evidence="6" type="ORF">C8N32_10524</name>
</gene>
<evidence type="ECO:0000256" key="3">
    <source>
        <dbReference type="ARBA" id="ARBA00022989"/>
    </source>
</evidence>
<keyword evidence="7" id="KW-1185">Reference proteome</keyword>
<dbReference type="PANTHER" id="PTHR31851">
    <property type="entry name" value="FE(2+)/MN(2+) TRANSPORTER PCL1"/>
    <property type="match status" value="1"/>
</dbReference>
<sequence>MAASPHPRKGLRHVQQFLKQIVYGGNDGIVTTFAVVAGFAGAQAEGAAQIGVLAVLLFGLANLLADGASMGLGEYLSSRARQDLYTTRLSCVREDIRRDPPAARGRLARVLRQRGLSRSDAEATAAIVTRSPTVLAEMLMTYEDGLTHPGSDRPVVNGLFTFFSFLVFGSIPLIPYFLHPPTETTFRLSVGATGVALGALGVLRWHATGEGLGRTVVETVLVGALCAFIAYGVGMVIGAI</sequence>
<dbReference type="RefSeq" id="WP_107891478.1">
    <property type="nucleotide sequence ID" value="NZ_NHSI01000022.1"/>
</dbReference>
<feature type="transmembrane region" description="Helical" evidence="5">
    <location>
        <begin position="184"/>
        <end position="203"/>
    </location>
</feature>
<feature type="transmembrane region" description="Helical" evidence="5">
    <location>
        <begin position="46"/>
        <end position="65"/>
    </location>
</feature>
<name>A0A2T5BTC9_9RHOB</name>
<dbReference type="OrthoDB" id="5506246at2"/>
<feature type="transmembrane region" description="Helical" evidence="5">
    <location>
        <begin position="155"/>
        <end position="178"/>
    </location>
</feature>
<organism evidence="6 7">
    <name type="scientific">Rhodovulum imhoffii</name>
    <dbReference type="NCBI Taxonomy" id="365340"/>
    <lineage>
        <taxon>Bacteria</taxon>
        <taxon>Pseudomonadati</taxon>
        <taxon>Pseudomonadota</taxon>
        <taxon>Alphaproteobacteria</taxon>
        <taxon>Rhodobacterales</taxon>
        <taxon>Paracoccaceae</taxon>
        <taxon>Rhodovulum</taxon>
    </lineage>
</organism>
<keyword evidence="3 5" id="KW-1133">Transmembrane helix</keyword>
<dbReference type="GO" id="GO:0030026">
    <property type="term" value="P:intracellular manganese ion homeostasis"/>
    <property type="evidence" value="ECO:0007669"/>
    <property type="project" value="InterPro"/>
</dbReference>
<dbReference type="EMBL" id="QAAA01000005">
    <property type="protein sequence ID" value="PTN02654.1"/>
    <property type="molecule type" value="Genomic_DNA"/>
</dbReference>
<dbReference type="AlphaFoldDB" id="A0A2T5BTC9"/>
<evidence type="ECO:0000256" key="4">
    <source>
        <dbReference type="ARBA" id="ARBA00023136"/>
    </source>
</evidence>
<dbReference type="Proteomes" id="UP000243859">
    <property type="component" value="Unassembled WGS sequence"/>
</dbReference>
<evidence type="ECO:0000256" key="2">
    <source>
        <dbReference type="ARBA" id="ARBA00022692"/>
    </source>
</evidence>
<evidence type="ECO:0000256" key="1">
    <source>
        <dbReference type="ARBA" id="ARBA00004127"/>
    </source>
</evidence>
<keyword evidence="4 5" id="KW-0472">Membrane</keyword>
<dbReference type="GO" id="GO:0005384">
    <property type="term" value="F:manganese ion transmembrane transporter activity"/>
    <property type="evidence" value="ECO:0007669"/>
    <property type="project" value="InterPro"/>
</dbReference>
<accession>A0A2T5BTC9</accession>
<reference evidence="6 7" key="1">
    <citation type="submission" date="2018-04" db="EMBL/GenBank/DDBJ databases">
        <title>Genomic Encyclopedia of Archaeal and Bacterial Type Strains, Phase II (KMG-II): from individual species to whole genera.</title>
        <authorList>
            <person name="Goeker M."/>
        </authorList>
    </citation>
    <scope>NUCLEOTIDE SEQUENCE [LARGE SCALE GENOMIC DNA]</scope>
    <source>
        <strain evidence="6 7">DSM 18064</strain>
    </source>
</reference>
<evidence type="ECO:0000256" key="5">
    <source>
        <dbReference type="SAM" id="Phobius"/>
    </source>
</evidence>
<evidence type="ECO:0000313" key="6">
    <source>
        <dbReference type="EMBL" id="PTN02654.1"/>
    </source>
</evidence>
<feature type="transmembrane region" description="Helical" evidence="5">
    <location>
        <begin position="21"/>
        <end position="40"/>
    </location>
</feature>
<comment type="subcellular location">
    <subcellularLocation>
        <location evidence="1">Endomembrane system</location>
        <topology evidence="1">Multi-pass membrane protein</topology>
    </subcellularLocation>
</comment>
<feature type="transmembrane region" description="Helical" evidence="5">
    <location>
        <begin position="215"/>
        <end position="237"/>
    </location>
</feature>
<keyword evidence="2 5" id="KW-0812">Transmembrane</keyword>
<dbReference type="InterPro" id="IPR008217">
    <property type="entry name" value="Ccc1_fam"/>
</dbReference>
<comment type="caution">
    <text evidence="6">The sequence shown here is derived from an EMBL/GenBank/DDBJ whole genome shotgun (WGS) entry which is preliminary data.</text>
</comment>
<protein>
    <submittedName>
        <fullName evidence="6">VIT1/CCC1 family predicted Fe2+/Mn2+ transporter</fullName>
    </submittedName>
</protein>
<evidence type="ECO:0000313" key="7">
    <source>
        <dbReference type="Proteomes" id="UP000243859"/>
    </source>
</evidence>
<proteinExistence type="predicted"/>
<dbReference type="Pfam" id="PF01988">
    <property type="entry name" value="VIT1"/>
    <property type="match status" value="1"/>
</dbReference>